<dbReference type="PROSITE" id="PS50878">
    <property type="entry name" value="RT_POL"/>
    <property type="match status" value="1"/>
</dbReference>
<comment type="caution">
    <text evidence="2">The sequence shown here is derived from an EMBL/GenBank/DDBJ whole genome shotgun (WGS) entry which is preliminary data.</text>
</comment>
<name>A0A016SIY2_9BILA</name>
<reference evidence="3" key="1">
    <citation type="journal article" date="2015" name="Nat. Genet.">
        <title>The genome and transcriptome of the zoonotic hookworm Ancylostoma ceylanicum identify infection-specific gene families.</title>
        <authorList>
            <person name="Schwarz E.M."/>
            <person name="Hu Y."/>
            <person name="Antoshechkin I."/>
            <person name="Miller M.M."/>
            <person name="Sternberg P.W."/>
            <person name="Aroian R.V."/>
        </authorList>
    </citation>
    <scope>NUCLEOTIDE SEQUENCE</scope>
    <source>
        <strain evidence="3">HY135</strain>
    </source>
</reference>
<evidence type="ECO:0000313" key="2">
    <source>
        <dbReference type="EMBL" id="EYB90279.1"/>
    </source>
</evidence>
<accession>A0A016SIY2</accession>
<proteinExistence type="predicted"/>
<dbReference type="InterPro" id="IPR000477">
    <property type="entry name" value="RT_dom"/>
</dbReference>
<organism evidence="2 3">
    <name type="scientific">Ancylostoma ceylanicum</name>
    <dbReference type="NCBI Taxonomy" id="53326"/>
    <lineage>
        <taxon>Eukaryota</taxon>
        <taxon>Metazoa</taxon>
        <taxon>Ecdysozoa</taxon>
        <taxon>Nematoda</taxon>
        <taxon>Chromadorea</taxon>
        <taxon>Rhabditida</taxon>
        <taxon>Rhabditina</taxon>
        <taxon>Rhabditomorpha</taxon>
        <taxon>Strongyloidea</taxon>
        <taxon>Ancylostomatidae</taxon>
        <taxon>Ancylostomatinae</taxon>
        <taxon>Ancylostoma</taxon>
    </lineage>
</organism>
<dbReference type="Proteomes" id="UP000024635">
    <property type="component" value="Unassembled WGS sequence"/>
</dbReference>
<evidence type="ECO:0000259" key="1">
    <source>
        <dbReference type="PROSITE" id="PS50878"/>
    </source>
</evidence>
<protein>
    <recommendedName>
        <fullName evidence="1">Reverse transcriptase domain-containing protein</fullName>
    </recommendedName>
</protein>
<sequence length="213" mass="23473">MTWVCKLSRLNHPRFADDIVLITPNISQAERMLADFDDACEKIGLQLNLTKTMFTRNDKICGSQRYACSHNKCAEEPALEPFIEEILGGATHLISLRHKEVEAGEVAAVVPGADPDQTLHLLDQLLESHEEDDHDPDEVQGNRVAVALRHRRRDPDRDAPCRVEGVARARAAPDLAVHVHDVAAGRQELRGPGGAGEGELSNLSKLKAKKCLQ</sequence>
<gene>
    <name evidence="2" type="primary">Acey_s0222.g2643</name>
    <name evidence="2" type="ORF">Y032_0222g2643</name>
</gene>
<feature type="domain" description="Reverse transcriptase" evidence="1">
    <location>
        <begin position="1"/>
        <end position="87"/>
    </location>
</feature>
<evidence type="ECO:0000313" key="3">
    <source>
        <dbReference type="Proteomes" id="UP000024635"/>
    </source>
</evidence>
<dbReference type="AlphaFoldDB" id="A0A016SIY2"/>
<dbReference type="EMBL" id="JARK01001558">
    <property type="protein sequence ID" value="EYB90279.1"/>
    <property type="molecule type" value="Genomic_DNA"/>
</dbReference>
<keyword evidence="3" id="KW-1185">Reference proteome</keyword>